<name>A0A1Y2AHP1_9FUNG</name>
<gene>
    <name evidence="2" type="ORF">LY90DRAFT_707352</name>
</gene>
<accession>A0A1Y2AHP1</accession>
<comment type="caution">
    <text evidence="2">The sequence shown here is derived from an EMBL/GenBank/DDBJ whole genome shotgun (WGS) entry which is preliminary data.</text>
</comment>
<organism evidence="2 3">
    <name type="scientific">Neocallimastix californiae</name>
    <dbReference type="NCBI Taxonomy" id="1754190"/>
    <lineage>
        <taxon>Eukaryota</taxon>
        <taxon>Fungi</taxon>
        <taxon>Fungi incertae sedis</taxon>
        <taxon>Chytridiomycota</taxon>
        <taxon>Chytridiomycota incertae sedis</taxon>
        <taxon>Neocallimastigomycetes</taxon>
        <taxon>Neocallimastigales</taxon>
        <taxon>Neocallimastigaceae</taxon>
        <taxon>Neocallimastix</taxon>
    </lineage>
</organism>
<feature type="compositionally biased region" description="Acidic residues" evidence="1">
    <location>
        <begin position="331"/>
        <end position="342"/>
    </location>
</feature>
<proteinExistence type="predicted"/>
<dbReference type="EMBL" id="MCOG01000260">
    <property type="protein sequence ID" value="ORY21707.1"/>
    <property type="molecule type" value="Genomic_DNA"/>
</dbReference>
<feature type="region of interest" description="Disordered" evidence="1">
    <location>
        <begin position="401"/>
        <end position="425"/>
    </location>
</feature>
<feature type="compositionally biased region" description="Basic and acidic residues" evidence="1">
    <location>
        <begin position="562"/>
        <end position="576"/>
    </location>
</feature>
<evidence type="ECO:0000256" key="1">
    <source>
        <dbReference type="SAM" id="MobiDB-lite"/>
    </source>
</evidence>
<dbReference type="AlphaFoldDB" id="A0A1Y2AHP1"/>
<feature type="region of interest" description="Disordered" evidence="1">
    <location>
        <begin position="331"/>
        <end position="350"/>
    </location>
</feature>
<protein>
    <submittedName>
        <fullName evidence="2">Uncharacterized protein</fullName>
    </submittedName>
</protein>
<evidence type="ECO:0000313" key="3">
    <source>
        <dbReference type="Proteomes" id="UP000193920"/>
    </source>
</evidence>
<keyword evidence="3" id="KW-1185">Reference proteome</keyword>
<dbReference type="Proteomes" id="UP000193920">
    <property type="component" value="Unassembled WGS sequence"/>
</dbReference>
<feature type="region of interest" description="Disordered" evidence="1">
    <location>
        <begin position="562"/>
        <end position="581"/>
    </location>
</feature>
<evidence type="ECO:0000313" key="2">
    <source>
        <dbReference type="EMBL" id="ORY21707.1"/>
    </source>
</evidence>
<feature type="compositionally biased region" description="Basic and acidic residues" evidence="1">
    <location>
        <begin position="410"/>
        <end position="425"/>
    </location>
</feature>
<reference evidence="2 3" key="1">
    <citation type="submission" date="2016-08" db="EMBL/GenBank/DDBJ databases">
        <title>A Parts List for Fungal Cellulosomes Revealed by Comparative Genomics.</title>
        <authorList>
            <consortium name="DOE Joint Genome Institute"/>
            <person name="Haitjema C.H."/>
            <person name="Gilmore S.P."/>
            <person name="Henske J.K."/>
            <person name="Solomon K.V."/>
            <person name="De Groot R."/>
            <person name="Kuo A."/>
            <person name="Mondo S.J."/>
            <person name="Salamov A.A."/>
            <person name="Labutti K."/>
            <person name="Zhao Z."/>
            <person name="Chiniquy J."/>
            <person name="Barry K."/>
            <person name="Brewer H.M."/>
            <person name="Purvine S.O."/>
            <person name="Wright A.T."/>
            <person name="Boxma B."/>
            <person name="Van Alen T."/>
            <person name="Hackstein J.H."/>
            <person name="Baker S.E."/>
            <person name="Grigoriev I.V."/>
            <person name="O'Malley M.A."/>
        </authorList>
    </citation>
    <scope>NUCLEOTIDE SEQUENCE [LARGE SCALE GENOMIC DNA]</scope>
    <source>
        <strain evidence="2 3">G1</strain>
    </source>
</reference>
<sequence length="615" mass="72546">MDQFSSQLANSLENGYTLGVPEYLIQIYKELSSWCELIQYKIDVDINTQDDIRKQVLSNNLLKHIQGLWQENVNEFYSIKRDETREQLSKAFNNRINNCHCQIMMEEENDVILENHPCQEVGKMPINEEYFTDNDNDSLSSEENNYYYQKYNNNNNISNESIIEGDPSKMVVFVKYNTDLNSNNNNNNDTKNYINIDDEYEFDYGNDKDNYNWIDNDEYDDYDLHHYNEVNVTKVNIIHSNNEEKDDMMNDFSSNSNAYEFYEGSMAPSLPDWSISYKEVSPTEEATCTANSYLWENNSNSFNEYYHTIIKVDMDQHLSYAEKMMKETIIEEEEEEEEEEDNKNEKENNSFTEQYIRENKKLNHDSLYSPYLNENSCSNDNHEDEFNNTLINEMTSLSLKNDNEISANDNKIEEEKEEEKEKEKENINVNHIKNEKHRLSITTDESVINRFSRNENTNENNCKNNLVGDEASPQNCYKVKEHLYPRTVKSRDIYYDNYGEDSPSADSIISPNEELLLSFTSEDEEYEYSSRKVLMTPLSSSALYYTEEANISIDNIQQSHCEEEMSKEENENEKLSLNENEELPLMESIIDQDQENKENFVKYLSNRRDSGFSEN</sequence>